<feature type="non-terminal residue" evidence="1">
    <location>
        <position position="1"/>
    </location>
</feature>
<organism evidence="1">
    <name type="scientific">marine sediment metagenome</name>
    <dbReference type="NCBI Taxonomy" id="412755"/>
    <lineage>
        <taxon>unclassified sequences</taxon>
        <taxon>metagenomes</taxon>
        <taxon>ecological metagenomes</taxon>
    </lineage>
</organism>
<sequence length="65" mass="7984">PLDDYLSDNFTTMRKLRIKTKKDINSHTFYLEFKFRPFVETINKRETKSDKPCFKYENGNWTEEK</sequence>
<dbReference type="AlphaFoldDB" id="X1G575"/>
<name>X1G575_9ZZZZ</name>
<dbReference type="EMBL" id="BARU01018093">
    <property type="protein sequence ID" value="GAH52397.1"/>
    <property type="molecule type" value="Genomic_DNA"/>
</dbReference>
<reference evidence="1" key="1">
    <citation type="journal article" date="2014" name="Front. Microbiol.">
        <title>High frequency of phylogenetically diverse reductive dehalogenase-homologous genes in deep subseafloor sedimentary metagenomes.</title>
        <authorList>
            <person name="Kawai M."/>
            <person name="Futagami T."/>
            <person name="Toyoda A."/>
            <person name="Takaki Y."/>
            <person name="Nishi S."/>
            <person name="Hori S."/>
            <person name="Arai W."/>
            <person name="Tsubouchi T."/>
            <person name="Morono Y."/>
            <person name="Uchiyama I."/>
            <person name="Ito T."/>
            <person name="Fujiyama A."/>
            <person name="Inagaki F."/>
            <person name="Takami H."/>
        </authorList>
    </citation>
    <scope>NUCLEOTIDE SEQUENCE</scope>
    <source>
        <strain evidence="1">Expedition CK06-06</strain>
    </source>
</reference>
<proteinExistence type="predicted"/>
<accession>X1G575</accession>
<evidence type="ECO:0000313" key="1">
    <source>
        <dbReference type="EMBL" id="GAH52397.1"/>
    </source>
</evidence>
<gene>
    <name evidence="1" type="ORF">S03H2_29939</name>
</gene>
<comment type="caution">
    <text evidence="1">The sequence shown here is derived from an EMBL/GenBank/DDBJ whole genome shotgun (WGS) entry which is preliminary data.</text>
</comment>
<protein>
    <submittedName>
        <fullName evidence="1">Uncharacterized protein</fullName>
    </submittedName>
</protein>